<name>A0ACC3MAJ7_9PEZI</name>
<organism evidence="1 2">
    <name type="scientific">Vermiconidia calcicola</name>
    <dbReference type="NCBI Taxonomy" id="1690605"/>
    <lineage>
        <taxon>Eukaryota</taxon>
        <taxon>Fungi</taxon>
        <taxon>Dikarya</taxon>
        <taxon>Ascomycota</taxon>
        <taxon>Pezizomycotina</taxon>
        <taxon>Dothideomycetes</taxon>
        <taxon>Dothideomycetidae</taxon>
        <taxon>Mycosphaerellales</taxon>
        <taxon>Extremaceae</taxon>
        <taxon>Vermiconidia</taxon>
    </lineage>
</organism>
<sequence>MEWDYVTEGSKSGVKWKYATEGSVLVERSIHEAASASHDPKLSRRLYLDGVAYLLQGLPTDLNAQEYLRLRETLSFEVDPVPSGETASLDMHTIVVNERPADHKTISRKSGLRRTTATFTFWTVRAVLQAYQIDRTYRVSERTLMKTAAMAGGLRKHTLRLINRVCAIDTLSQAFQEVLIRVIQETSSGMFEGVGEGLGSRDK</sequence>
<reference evidence="1" key="1">
    <citation type="submission" date="2023-07" db="EMBL/GenBank/DDBJ databases">
        <title>Black Yeasts Isolated from many extreme environments.</title>
        <authorList>
            <person name="Coleine C."/>
            <person name="Stajich J.E."/>
            <person name="Selbmann L."/>
        </authorList>
    </citation>
    <scope>NUCLEOTIDE SEQUENCE</scope>
    <source>
        <strain evidence="1">CCFEE 5714</strain>
    </source>
</reference>
<keyword evidence="2" id="KW-1185">Reference proteome</keyword>
<accession>A0ACC3MAJ7</accession>
<gene>
    <name evidence="1" type="ORF">LTR37_020775</name>
</gene>
<evidence type="ECO:0000313" key="2">
    <source>
        <dbReference type="Proteomes" id="UP001281147"/>
    </source>
</evidence>
<proteinExistence type="predicted"/>
<protein>
    <submittedName>
        <fullName evidence="1">Uncharacterized protein</fullName>
    </submittedName>
</protein>
<dbReference type="Proteomes" id="UP001281147">
    <property type="component" value="Unassembled WGS sequence"/>
</dbReference>
<comment type="caution">
    <text evidence="1">The sequence shown here is derived from an EMBL/GenBank/DDBJ whole genome shotgun (WGS) entry which is preliminary data.</text>
</comment>
<dbReference type="EMBL" id="JAUTXU010000389">
    <property type="protein sequence ID" value="KAK3681906.1"/>
    <property type="molecule type" value="Genomic_DNA"/>
</dbReference>
<evidence type="ECO:0000313" key="1">
    <source>
        <dbReference type="EMBL" id="KAK3681906.1"/>
    </source>
</evidence>